<sequence length="112" mass="12738">MEPMTESVYKLEIFLPEESFDPVCRALWSADAGHIGRYDRCLSWSRVHSCWRPLEGTDPYLGRPGQLYRAEEIKIEVCCPAARLDETLAAVKAAHPYEEPVINVLPLYKTGL</sequence>
<evidence type="ECO:0000313" key="2">
    <source>
        <dbReference type="Proteomes" id="UP000602260"/>
    </source>
</evidence>
<protein>
    <submittedName>
        <fullName evidence="1">Cytochrome C biogenesis protein</fullName>
    </submittedName>
</protein>
<dbReference type="RefSeq" id="WP_186878454.1">
    <property type="nucleotide sequence ID" value="NZ_JACOPN010000004.1"/>
</dbReference>
<proteinExistence type="predicted"/>
<dbReference type="Proteomes" id="UP000602260">
    <property type="component" value="Unassembled WGS sequence"/>
</dbReference>
<dbReference type="SUPFAM" id="SSF102705">
    <property type="entry name" value="NIF3 (NGG1p interacting factor 3)-like"/>
    <property type="match status" value="1"/>
</dbReference>
<dbReference type="InterPro" id="IPR036069">
    <property type="entry name" value="DUF34/NIF3_sf"/>
</dbReference>
<organism evidence="1 2">
    <name type="scientific">Flintibacter faecis</name>
    <dbReference type="NCBI Taxonomy" id="2763047"/>
    <lineage>
        <taxon>Bacteria</taxon>
        <taxon>Bacillati</taxon>
        <taxon>Bacillota</taxon>
        <taxon>Clostridia</taxon>
        <taxon>Eubacteriales</taxon>
        <taxon>Flintibacter</taxon>
    </lineage>
</organism>
<dbReference type="Gene3D" id="3.30.70.120">
    <property type="match status" value="1"/>
</dbReference>
<dbReference type="AlphaFoldDB" id="A0A8J6J596"/>
<keyword evidence="2" id="KW-1185">Reference proteome</keyword>
<comment type="caution">
    <text evidence="1">The sequence shown here is derived from an EMBL/GenBank/DDBJ whole genome shotgun (WGS) entry which is preliminary data.</text>
</comment>
<gene>
    <name evidence="1" type="ORF">H8S55_07495</name>
</gene>
<reference evidence="1" key="1">
    <citation type="submission" date="2020-08" db="EMBL/GenBank/DDBJ databases">
        <title>Genome public.</title>
        <authorList>
            <person name="Liu C."/>
            <person name="Sun Q."/>
        </authorList>
    </citation>
    <scope>NUCLEOTIDE SEQUENCE</scope>
    <source>
        <strain evidence="1">BX5</strain>
    </source>
</reference>
<evidence type="ECO:0000313" key="1">
    <source>
        <dbReference type="EMBL" id="MBC5717162.1"/>
    </source>
</evidence>
<dbReference type="PANTHER" id="PTHR41774">
    <property type="match status" value="1"/>
</dbReference>
<dbReference type="PANTHER" id="PTHR41774:SF1">
    <property type="entry name" value="NGG1P INTERACTING FACTOR NIF3"/>
    <property type="match status" value="1"/>
</dbReference>
<dbReference type="InterPro" id="IPR015867">
    <property type="entry name" value="N-reg_PII/ATP_PRibTrfase_C"/>
</dbReference>
<name>A0A8J6J596_9FIRM</name>
<dbReference type="EMBL" id="JACOPN010000004">
    <property type="protein sequence ID" value="MBC5717162.1"/>
    <property type="molecule type" value="Genomic_DNA"/>
</dbReference>
<accession>A0A8J6J596</accession>